<dbReference type="PROSITE" id="PS50928">
    <property type="entry name" value="ABC_TM1"/>
    <property type="match status" value="1"/>
</dbReference>
<keyword evidence="4 7" id="KW-0812">Transmembrane</keyword>
<comment type="subcellular location">
    <subcellularLocation>
        <location evidence="1 7">Cell membrane</location>
        <topology evidence="1 7">Multi-pass membrane protein</topology>
    </subcellularLocation>
</comment>
<feature type="transmembrane region" description="Helical" evidence="7">
    <location>
        <begin position="272"/>
        <end position="299"/>
    </location>
</feature>
<evidence type="ECO:0000256" key="7">
    <source>
        <dbReference type="RuleBase" id="RU363032"/>
    </source>
</evidence>
<dbReference type="GO" id="GO:0055085">
    <property type="term" value="P:transmembrane transport"/>
    <property type="evidence" value="ECO:0007669"/>
    <property type="project" value="InterPro"/>
</dbReference>
<evidence type="ECO:0000313" key="10">
    <source>
        <dbReference type="Proteomes" id="UP000318509"/>
    </source>
</evidence>
<dbReference type="Pfam" id="PF00528">
    <property type="entry name" value="BPD_transp_1"/>
    <property type="match status" value="1"/>
</dbReference>
<comment type="similarity">
    <text evidence="7">Belongs to the binding-protein-dependent transport system permease family.</text>
</comment>
<keyword evidence="3" id="KW-1003">Cell membrane</keyword>
<feature type="transmembrane region" description="Helical" evidence="7">
    <location>
        <begin position="24"/>
        <end position="49"/>
    </location>
</feature>
<dbReference type="EMBL" id="VBAK01000160">
    <property type="protein sequence ID" value="TMI87392.1"/>
    <property type="molecule type" value="Genomic_DNA"/>
</dbReference>
<evidence type="ECO:0000256" key="3">
    <source>
        <dbReference type="ARBA" id="ARBA00022475"/>
    </source>
</evidence>
<evidence type="ECO:0000256" key="1">
    <source>
        <dbReference type="ARBA" id="ARBA00004651"/>
    </source>
</evidence>
<dbReference type="Proteomes" id="UP000318509">
    <property type="component" value="Unassembled WGS sequence"/>
</dbReference>
<gene>
    <name evidence="9" type="ORF">E6H00_15715</name>
</gene>
<accession>A0A537JVT0</accession>
<proteinExistence type="inferred from homology"/>
<evidence type="ECO:0000256" key="6">
    <source>
        <dbReference type="ARBA" id="ARBA00023136"/>
    </source>
</evidence>
<reference evidence="9 10" key="1">
    <citation type="journal article" date="2019" name="Nat. Microbiol.">
        <title>Mediterranean grassland soil C-N compound turnover is dependent on rainfall and depth, and is mediated by genomically divergent microorganisms.</title>
        <authorList>
            <person name="Diamond S."/>
            <person name="Andeer P.F."/>
            <person name="Li Z."/>
            <person name="Crits-Christoph A."/>
            <person name="Burstein D."/>
            <person name="Anantharaman K."/>
            <person name="Lane K.R."/>
            <person name="Thomas B.C."/>
            <person name="Pan C."/>
            <person name="Northen T.R."/>
            <person name="Banfield J.F."/>
        </authorList>
    </citation>
    <scope>NUCLEOTIDE SEQUENCE [LARGE SCALE GENOMIC DNA]</scope>
    <source>
        <strain evidence="9">NP_3</strain>
    </source>
</reference>
<dbReference type="PANTHER" id="PTHR43005">
    <property type="entry name" value="BLR7065 PROTEIN"/>
    <property type="match status" value="1"/>
</dbReference>
<organism evidence="9 10">
    <name type="scientific">Candidatus Segetimicrobium genomatis</name>
    <dbReference type="NCBI Taxonomy" id="2569760"/>
    <lineage>
        <taxon>Bacteria</taxon>
        <taxon>Bacillati</taxon>
        <taxon>Candidatus Sysuimicrobiota</taxon>
        <taxon>Candidatus Sysuimicrobiia</taxon>
        <taxon>Candidatus Sysuimicrobiales</taxon>
        <taxon>Candidatus Segetimicrobiaceae</taxon>
        <taxon>Candidatus Segetimicrobium</taxon>
    </lineage>
</organism>
<feature type="transmembrane region" description="Helical" evidence="7">
    <location>
        <begin position="121"/>
        <end position="141"/>
    </location>
</feature>
<dbReference type="CDD" id="cd06261">
    <property type="entry name" value="TM_PBP2"/>
    <property type="match status" value="1"/>
</dbReference>
<dbReference type="Gene3D" id="1.10.3720.10">
    <property type="entry name" value="MetI-like"/>
    <property type="match status" value="1"/>
</dbReference>
<keyword evidence="2 7" id="KW-0813">Transport</keyword>
<dbReference type="InterPro" id="IPR000515">
    <property type="entry name" value="MetI-like"/>
</dbReference>
<evidence type="ECO:0000313" key="9">
    <source>
        <dbReference type="EMBL" id="TMI87392.1"/>
    </source>
</evidence>
<dbReference type="GO" id="GO:0005886">
    <property type="term" value="C:plasma membrane"/>
    <property type="evidence" value="ECO:0007669"/>
    <property type="project" value="UniProtKB-SubCell"/>
</dbReference>
<keyword evidence="6 7" id="KW-0472">Membrane</keyword>
<protein>
    <submittedName>
        <fullName evidence="9">Sugar ABC transporter permease</fullName>
    </submittedName>
</protein>
<comment type="caution">
    <text evidence="9">The sequence shown here is derived from an EMBL/GenBank/DDBJ whole genome shotgun (WGS) entry which is preliminary data.</text>
</comment>
<dbReference type="AlphaFoldDB" id="A0A537JVT0"/>
<sequence>MSTPLGLRRAVLWRARRAGASPAYHALTVIPVLLLVGLFTLFPLGYAAITSTRRVLLTLPGSTPFIGLRNYAQVLHDGTTHVAVTNTLLFAALTVPSVIVVGFLVALLLHQPIRGFGLLRALVLLPWSIPLVSAGIIWRLLLHGDFGALNGLLYQLGVVHSYVPWLSSPRLAMQAVALAHVWREFPLPAILILAGLQVIPREIMEAATAEGAGAWARFWHILLPWLKGPLLIILVYETMISVSVFDLVYVLTGGGPGSATTLFSWHTYTSTFTFLNLGHGAALSFIMAGALVAFIALTLRLIRVEARSA</sequence>
<evidence type="ECO:0000256" key="4">
    <source>
        <dbReference type="ARBA" id="ARBA00022692"/>
    </source>
</evidence>
<evidence type="ECO:0000259" key="8">
    <source>
        <dbReference type="PROSITE" id="PS50928"/>
    </source>
</evidence>
<name>A0A537JVT0_9BACT</name>
<feature type="transmembrane region" description="Helical" evidence="7">
    <location>
        <begin position="88"/>
        <end position="109"/>
    </location>
</feature>
<evidence type="ECO:0000256" key="5">
    <source>
        <dbReference type="ARBA" id="ARBA00022989"/>
    </source>
</evidence>
<evidence type="ECO:0000256" key="2">
    <source>
        <dbReference type="ARBA" id="ARBA00022448"/>
    </source>
</evidence>
<keyword evidence="5 7" id="KW-1133">Transmembrane helix</keyword>
<dbReference type="SUPFAM" id="SSF161098">
    <property type="entry name" value="MetI-like"/>
    <property type="match status" value="1"/>
</dbReference>
<dbReference type="InterPro" id="IPR035906">
    <property type="entry name" value="MetI-like_sf"/>
</dbReference>
<dbReference type="PANTHER" id="PTHR43005:SF1">
    <property type="entry name" value="SPERMIDINE_PUTRESCINE TRANSPORT SYSTEM PERMEASE PROTEIN"/>
    <property type="match status" value="1"/>
</dbReference>
<feature type="domain" description="ABC transmembrane type-1" evidence="8">
    <location>
        <begin position="84"/>
        <end position="298"/>
    </location>
</feature>